<comment type="similarity">
    <text evidence="5">Belongs to the YqgF HJR family.</text>
</comment>
<feature type="domain" description="YqgF/RNase H-like" evidence="6">
    <location>
        <begin position="1"/>
        <end position="106"/>
    </location>
</feature>
<dbReference type="RefSeq" id="WP_006970630.1">
    <property type="nucleotide sequence ID" value="NZ_ABCS01000012.1"/>
</dbReference>
<keyword evidence="4 5" id="KW-0378">Hydrolase</keyword>
<dbReference type="STRING" id="391625.PPSIR1_36632"/>
<evidence type="ECO:0000259" key="6">
    <source>
        <dbReference type="SMART" id="SM00732"/>
    </source>
</evidence>
<dbReference type="PANTHER" id="PTHR33317">
    <property type="entry name" value="POLYNUCLEOTIDYL TRANSFERASE, RIBONUCLEASE H-LIKE SUPERFAMILY PROTEIN"/>
    <property type="match status" value="1"/>
</dbReference>
<evidence type="ECO:0000256" key="3">
    <source>
        <dbReference type="ARBA" id="ARBA00022722"/>
    </source>
</evidence>
<sequence length="156" mass="17097">MRVLALDVGSKTIGLAVSDVGGSMAHAREVLRRQGHKLDSAAVLALASELEVRALVVGLPLELDGSEGHRARLVRRFLKVLEAAIAEAERALPVHTWDERYSTAAAERTLLEADVSRAKRKQNIDAVAAQFILQGWLDAQARRRESSTPDDRGEPW</sequence>
<dbReference type="GO" id="GO:0016788">
    <property type="term" value="F:hydrolase activity, acting on ester bonds"/>
    <property type="evidence" value="ECO:0007669"/>
    <property type="project" value="UniProtKB-UniRule"/>
</dbReference>
<dbReference type="GO" id="GO:0004518">
    <property type="term" value="F:nuclease activity"/>
    <property type="evidence" value="ECO:0007669"/>
    <property type="project" value="UniProtKB-KW"/>
</dbReference>
<reference evidence="7 8" key="1">
    <citation type="submission" date="2007-06" db="EMBL/GenBank/DDBJ databases">
        <authorList>
            <person name="Shimkets L."/>
            <person name="Ferriera S."/>
            <person name="Johnson J."/>
            <person name="Kravitz S."/>
            <person name="Beeson K."/>
            <person name="Sutton G."/>
            <person name="Rogers Y.-H."/>
            <person name="Friedman R."/>
            <person name="Frazier M."/>
            <person name="Venter J.C."/>
        </authorList>
    </citation>
    <scope>NUCLEOTIDE SEQUENCE [LARGE SCALE GENOMIC DNA]</scope>
    <source>
        <strain evidence="7 8">SIR-1</strain>
    </source>
</reference>
<keyword evidence="3 5" id="KW-0540">Nuclease</keyword>
<dbReference type="InterPro" id="IPR005227">
    <property type="entry name" value="YqgF"/>
</dbReference>
<dbReference type="HAMAP" id="MF_00651">
    <property type="entry name" value="Nuclease_YqgF"/>
    <property type="match status" value="1"/>
</dbReference>
<name>A6G1N1_9BACT</name>
<evidence type="ECO:0000256" key="2">
    <source>
        <dbReference type="ARBA" id="ARBA00022517"/>
    </source>
</evidence>
<comment type="subcellular location">
    <subcellularLocation>
        <location evidence="5">Cytoplasm</location>
    </subcellularLocation>
</comment>
<keyword evidence="1 5" id="KW-0963">Cytoplasm</keyword>
<dbReference type="SUPFAM" id="SSF53098">
    <property type="entry name" value="Ribonuclease H-like"/>
    <property type="match status" value="1"/>
</dbReference>
<comment type="function">
    <text evidence="5">Could be a nuclease involved in processing of the 5'-end of pre-16S rRNA.</text>
</comment>
<dbReference type="Pfam" id="PF03652">
    <property type="entry name" value="RuvX"/>
    <property type="match status" value="1"/>
</dbReference>
<evidence type="ECO:0000313" key="8">
    <source>
        <dbReference type="Proteomes" id="UP000005801"/>
    </source>
</evidence>
<proteinExistence type="inferred from homology"/>
<evidence type="ECO:0000256" key="1">
    <source>
        <dbReference type="ARBA" id="ARBA00022490"/>
    </source>
</evidence>
<dbReference type="EMBL" id="ABCS01000012">
    <property type="protein sequence ID" value="EDM80295.1"/>
    <property type="molecule type" value="Genomic_DNA"/>
</dbReference>
<dbReference type="InterPro" id="IPR037027">
    <property type="entry name" value="YqgF/RNaseH-like_dom_sf"/>
</dbReference>
<dbReference type="Proteomes" id="UP000005801">
    <property type="component" value="Unassembled WGS sequence"/>
</dbReference>
<dbReference type="Gene3D" id="3.30.420.140">
    <property type="entry name" value="YqgF/RNase H-like domain"/>
    <property type="match status" value="1"/>
</dbReference>
<organism evidence="7 8">
    <name type="scientific">Plesiocystis pacifica SIR-1</name>
    <dbReference type="NCBI Taxonomy" id="391625"/>
    <lineage>
        <taxon>Bacteria</taxon>
        <taxon>Pseudomonadati</taxon>
        <taxon>Myxococcota</taxon>
        <taxon>Polyangia</taxon>
        <taxon>Nannocystales</taxon>
        <taxon>Nannocystaceae</taxon>
        <taxon>Plesiocystis</taxon>
    </lineage>
</organism>
<gene>
    <name evidence="7" type="ORF">PPSIR1_36632</name>
</gene>
<dbReference type="CDD" id="cd16964">
    <property type="entry name" value="YqgF"/>
    <property type="match status" value="1"/>
</dbReference>
<dbReference type="GO" id="GO:0005829">
    <property type="term" value="C:cytosol"/>
    <property type="evidence" value="ECO:0007669"/>
    <property type="project" value="TreeGrafter"/>
</dbReference>
<dbReference type="OrthoDB" id="9796140at2"/>
<evidence type="ECO:0000256" key="5">
    <source>
        <dbReference type="HAMAP-Rule" id="MF_00651"/>
    </source>
</evidence>
<dbReference type="NCBIfam" id="TIGR00250">
    <property type="entry name" value="RNAse_H_YqgF"/>
    <property type="match status" value="1"/>
</dbReference>
<protein>
    <recommendedName>
        <fullName evidence="5">Putative pre-16S rRNA nuclease</fullName>
        <ecNumber evidence="5">3.1.-.-</ecNumber>
    </recommendedName>
</protein>
<keyword evidence="2 5" id="KW-0690">Ribosome biogenesis</keyword>
<dbReference type="EC" id="3.1.-.-" evidence="5"/>
<dbReference type="AlphaFoldDB" id="A6G1N1"/>
<evidence type="ECO:0000313" key="7">
    <source>
        <dbReference type="EMBL" id="EDM80295.1"/>
    </source>
</evidence>
<evidence type="ECO:0000256" key="4">
    <source>
        <dbReference type="ARBA" id="ARBA00022801"/>
    </source>
</evidence>
<dbReference type="InterPro" id="IPR006641">
    <property type="entry name" value="YqgF/RNaseH-like_dom"/>
</dbReference>
<dbReference type="SMART" id="SM00732">
    <property type="entry name" value="YqgFc"/>
    <property type="match status" value="1"/>
</dbReference>
<dbReference type="eggNOG" id="COG0816">
    <property type="taxonomic scope" value="Bacteria"/>
</dbReference>
<dbReference type="GO" id="GO:0000967">
    <property type="term" value="P:rRNA 5'-end processing"/>
    <property type="evidence" value="ECO:0007669"/>
    <property type="project" value="UniProtKB-UniRule"/>
</dbReference>
<keyword evidence="8" id="KW-1185">Reference proteome</keyword>
<accession>A6G1N1</accession>
<dbReference type="PANTHER" id="PTHR33317:SF4">
    <property type="entry name" value="POLYNUCLEOTIDYL TRANSFERASE, RIBONUCLEASE H-LIKE SUPERFAMILY PROTEIN"/>
    <property type="match status" value="1"/>
</dbReference>
<dbReference type="InterPro" id="IPR012337">
    <property type="entry name" value="RNaseH-like_sf"/>
</dbReference>
<comment type="caution">
    <text evidence="7">The sequence shown here is derived from an EMBL/GenBank/DDBJ whole genome shotgun (WGS) entry which is preliminary data.</text>
</comment>